<dbReference type="GeneID" id="68287354"/>
<comment type="caution">
    <text evidence="2">The sequence shown here is derived from an EMBL/GenBank/DDBJ whole genome shotgun (WGS) entry which is preliminary data.</text>
</comment>
<keyword evidence="3" id="KW-1185">Reference proteome</keyword>
<accession>A0A9P3CDE1</accession>
<evidence type="ECO:0000256" key="1">
    <source>
        <dbReference type="SAM" id="MobiDB-lite"/>
    </source>
</evidence>
<evidence type="ECO:0000313" key="2">
    <source>
        <dbReference type="EMBL" id="GIZ38360.1"/>
    </source>
</evidence>
<evidence type="ECO:0000313" key="3">
    <source>
        <dbReference type="Proteomes" id="UP000825890"/>
    </source>
</evidence>
<sequence length="252" mass="28348">MSHPRYADPTNEEPFQTIKLMLERHHSVAEFQNYLYSCLEPRQLAGAARYVLHALDYYGILRHTVSVRAQQMGVMPLVWGLPEMHYGCDPASGDESTVLERMVTMYSTTQTIRANISWLYEQIEQYEQRQRAAGHFSGGYGNQGGPSYEFNGNWRGYSNQEDSNRGGASHRMNRNWRENWRGSSDQDDSNRAGPSHQVNGNQPGSSDQVHTNRRGFSEESGGVPLDATTPNSTASDPADEHGRQIPRNPSPA</sequence>
<organism evidence="2 3">
    <name type="scientific">Cercospora kikuchii</name>
    <dbReference type="NCBI Taxonomy" id="84275"/>
    <lineage>
        <taxon>Eukaryota</taxon>
        <taxon>Fungi</taxon>
        <taxon>Dikarya</taxon>
        <taxon>Ascomycota</taxon>
        <taxon>Pezizomycotina</taxon>
        <taxon>Dothideomycetes</taxon>
        <taxon>Dothideomycetidae</taxon>
        <taxon>Mycosphaerellales</taxon>
        <taxon>Mycosphaerellaceae</taxon>
        <taxon>Cercospora</taxon>
    </lineage>
</organism>
<proteinExistence type="predicted"/>
<dbReference type="Proteomes" id="UP000825890">
    <property type="component" value="Unassembled WGS sequence"/>
</dbReference>
<feature type="compositionally biased region" description="Polar residues" evidence="1">
    <location>
        <begin position="196"/>
        <end position="209"/>
    </location>
</feature>
<name>A0A9P3CDE1_9PEZI</name>
<feature type="region of interest" description="Disordered" evidence="1">
    <location>
        <begin position="151"/>
        <end position="252"/>
    </location>
</feature>
<gene>
    <name evidence="2" type="ORF">CKM354_000177900</name>
</gene>
<reference evidence="2 3" key="1">
    <citation type="submission" date="2021-01" db="EMBL/GenBank/DDBJ databases">
        <title>Cercospora kikuchii MAFF 305040 whole genome shotgun sequence.</title>
        <authorList>
            <person name="Kashiwa T."/>
            <person name="Suzuki T."/>
        </authorList>
    </citation>
    <scope>NUCLEOTIDE SEQUENCE [LARGE SCALE GENOMIC DNA]</scope>
    <source>
        <strain evidence="2 3">MAFF 305040</strain>
    </source>
</reference>
<dbReference type="EMBL" id="BOLY01000001">
    <property type="protein sequence ID" value="GIZ38360.1"/>
    <property type="molecule type" value="Genomic_DNA"/>
</dbReference>
<dbReference type="RefSeq" id="XP_044652847.1">
    <property type="nucleotide sequence ID" value="XM_044796912.1"/>
</dbReference>
<dbReference type="AlphaFoldDB" id="A0A9P3CDE1"/>
<protein>
    <submittedName>
        <fullName evidence="2">Uncharacterized protein</fullName>
    </submittedName>
</protein>